<protein>
    <submittedName>
        <fullName evidence="1">Uncharacterized protein</fullName>
    </submittedName>
</protein>
<comment type="caution">
    <text evidence="1">The sequence shown here is derived from an EMBL/GenBank/DDBJ whole genome shotgun (WGS) entry which is preliminary data.</text>
</comment>
<keyword evidence="2" id="KW-1185">Reference proteome</keyword>
<organism evidence="1 2">
    <name type="scientific">Bifidobacterium olomucense</name>
    <dbReference type="NCBI Taxonomy" id="2675324"/>
    <lineage>
        <taxon>Bacteria</taxon>
        <taxon>Bacillati</taxon>
        <taxon>Actinomycetota</taxon>
        <taxon>Actinomycetes</taxon>
        <taxon>Bifidobacteriales</taxon>
        <taxon>Bifidobacteriaceae</taxon>
        <taxon>Bifidobacterium</taxon>
    </lineage>
</organism>
<gene>
    <name evidence="1" type="ORF">G1C97_0938</name>
</gene>
<name>A0A7Y0EX45_9BIFI</name>
<evidence type="ECO:0000313" key="2">
    <source>
        <dbReference type="Proteomes" id="UP000543419"/>
    </source>
</evidence>
<sequence length="73" mass="8055">MGDTVVDQCIPNLRSPWTSTDDTAVRRRDAHLAHSMQDIETGSYSGHGFISEGVTSRLRHAIDTHGQVNKHLA</sequence>
<dbReference type="EMBL" id="JAAIIG010000003">
    <property type="protein sequence ID" value="NMM97989.1"/>
    <property type="molecule type" value="Genomic_DNA"/>
</dbReference>
<accession>A0A7Y0EX45</accession>
<evidence type="ECO:0000313" key="1">
    <source>
        <dbReference type="EMBL" id="NMM97989.1"/>
    </source>
</evidence>
<proteinExistence type="predicted"/>
<dbReference type="Proteomes" id="UP000543419">
    <property type="component" value="Unassembled WGS sequence"/>
</dbReference>
<dbReference type="AlphaFoldDB" id="A0A7Y0EX45"/>
<reference evidence="1 2" key="1">
    <citation type="submission" date="2020-02" db="EMBL/GenBank/DDBJ databases">
        <title>Characterization of phylogenetic diversity of novel bifidobacterial species isolated in Czech ZOOs.</title>
        <authorList>
            <person name="Lugli G.A."/>
            <person name="Vera N.B."/>
            <person name="Ventura M."/>
        </authorList>
    </citation>
    <scope>NUCLEOTIDE SEQUENCE [LARGE SCALE GENOMIC DNA]</scope>
    <source>
        <strain evidence="1 2">DSM 109959</strain>
    </source>
</reference>